<reference evidence="1" key="1">
    <citation type="submission" date="2023-10" db="EMBL/GenBank/DDBJ databases">
        <title>Genome assembly of Pristionchus species.</title>
        <authorList>
            <person name="Yoshida K."/>
            <person name="Sommer R.J."/>
        </authorList>
    </citation>
    <scope>NUCLEOTIDE SEQUENCE</scope>
    <source>
        <strain evidence="1">RS5133</strain>
    </source>
</reference>
<evidence type="ECO:0000313" key="2">
    <source>
        <dbReference type="Proteomes" id="UP001432322"/>
    </source>
</evidence>
<name>A0AAV5VEA2_9BILA</name>
<comment type="caution">
    <text evidence="1">The sequence shown here is derived from an EMBL/GenBank/DDBJ whole genome shotgun (WGS) entry which is preliminary data.</text>
</comment>
<gene>
    <name evidence="1" type="ORF">PFISCL1PPCAC_8993</name>
</gene>
<organism evidence="1 2">
    <name type="scientific">Pristionchus fissidentatus</name>
    <dbReference type="NCBI Taxonomy" id="1538716"/>
    <lineage>
        <taxon>Eukaryota</taxon>
        <taxon>Metazoa</taxon>
        <taxon>Ecdysozoa</taxon>
        <taxon>Nematoda</taxon>
        <taxon>Chromadorea</taxon>
        <taxon>Rhabditida</taxon>
        <taxon>Rhabditina</taxon>
        <taxon>Diplogasteromorpha</taxon>
        <taxon>Diplogasteroidea</taxon>
        <taxon>Neodiplogasteridae</taxon>
        <taxon>Pristionchus</taxon>
    </lineage>
</organism>
<feature type="non-terminal residue" evidence="1">
    <location>
        <position position="112"/>
    </location>
</feature>
<dbReference type="AlphaFoldDB" id="A0AAV5VEA2"/>
<accession>A0AAV5VEA2</accession>
<dbReference type="Proteomes" id="UP001432322">
    <property type="component" value="Unassembled WGS sequence"/>
</dbReference>
<feature type="non-terminal residue" evidence="1">
    <location>
        <position position="1"/>
    </location>
</feature>
<evidence type="ECO:0000313" key="1">
    <source>
        <dbReference type="EMBL" id="GMT17696.1"/>
    </source>
</evidence>
<protein>
    <submittedName>
        <fullName evidence="1">Uncharacterized protein</fullName>
    </submittedName>
</protein>
<proteinExistence type="predicted"/>
<sequence>FSFLSSLVKDRDLSKSELYLDVQTSQQHEACIEIFKKIQNIHLVRFNRRMPCCLDGQKSADIADATLLSLVSRSETVELHMHEFSCQGLVEAFKIICSADTHKSAILTARES</sequence>
<keyword evidence="2" id="KW-1185">Reference proteome</keyword>
<dbReference type="EMBL" id="BTSY01000003">
    <property type="protein sequence ID" value="GMT17696.1"/>
    <property type="molecule type" value="Genomic_DNA"/>
</dbReference>